<reference evidence="3 4" key="1">
    <citation type="submission" date="2022-06" db="EMBL/GenBank/DDBJ databases">
        <title>Genomic Encyclopedia of Archaeal and Bacterial Type Strains, Phase II (KMG-II): from individual species to whole genera.</title>
        <authorList>
            <person name="Goeker M."/>
        </authorList>
    </citation>
    <scope>NUCLEOTIDE SEQUENCE [LARGE SCALE GENOMIC DNA]</scope>
    <source>
        <strain evidence="3 4">DSM 44693</strain>
    </source>
</reference>
<protein>
    <recommendedName>
        <fullName evidence="2">KANL3/Tex30 alpha/beta hydrolase-like domain-containing protein</fullName>
    </recommendedName>
</protein>
<dbReference type="InterPro" id="IPR026555">
    <property type="entry name" value="NSL3/Tex30"/>
</dbReference>
<dbReference type="EMBL" id="JAMTCJ010000003">
    <property type="protein sequence ID" value="MCP2177140.1"/>
    <property type="molecule type" value="Genomic_DNA"/>
</dbReference>
<dbReference type="SUPFAM" id="SSF53474">
    <property type="entry name" value="alpha/beta-Hydrolases"/>
    <property type="match status" value="1"/>
</dbReference>
<dbReference type="Gene3D" id="3.40.50.1820">
    <property type="entry name" value="alpha/beta hydrolase"/>
    <property type="match status" value="1"/>
</dbReference>
<feature type="region of interest" description="Disordered" evidence="1">
    <location>
        <begin position="1"/>
        <end position="36"/>
    </location>
</feature>
<dbReference type="PANTHER" id="PTHR13136:SF11">
    <property type="entry name" value="TESTIS-EXPRESSED PROTEIN 30"/>
    <property type="match status" value="1"/>
</dbReference>
<comment type="caution">
    <text evidence="3">The sequence shown here is derived from an EMBL/GenBank/DDBJ whole genome shotgun (WGS) entry which is preliminary data.</text>
</comment>
<dbReference type="InterPro" id="IPR029058">
    <property type="entry name" value="AB_hydrolase_fold"/>
</dbReference>
<dbReference type="InterPro" id="IPR046879">
    <property type="entry name" value="KANL3/Tex30_Abhydrolase"/>
</dbReference>
<organism evidence="3 4">
    <name type="scientific">Williamsia maris</name>
    <dbReference type="NCBI Taxonomy" id="72806"/>
    <lineage>
        <taxon>Bacteria</taxon>
        <taxon>Bacillati</taxon>
        <taxon>Actinomycetota</taxon>
        <taxon>Actinomycetes</taxon>
        <taxon>Mycobacteriales</taxon>
        <taxon>Nocardiaceae</taxon>
        <taxon>Williamsia</taxon>
    </lineage>
</organism>
<gene>
    <name evidence="3" type="ORF">LX13_002968</name>
</gene>
<dbReference type="Proteomes" id="UP001206895">
    <property type="component" value="Unassembled WGS sequence"/>
</dbReference>
<evidence type="ECO:0000313" key="3">
    <source>
        <dbReference type="EMBL" id="MCP2177140.1"/>
    </source>
</evidence>
<keyword evidence="4" id="KW-1185">Reference proteome</keyword>
<proteinExistence type="predicted"/>
<feature type="compositionally biased region" description="Basic and acidic residues" evidence="1">
    <location>
        <begin position="17"/>
        <end position="29"/>
    </location>
</feature>
<evidence type="ECO:0000259" key="2">
    <source>
        <dbReference type="Pfam" id="PF20408"/>
    </source>
</evidence>
<dbReference type="PANTHER" id="PTHR13136">
    <property type="entry name" value="TESTIS DEVELOPMENT PROTEIN PRTD"/>
    <property type="match status" value="1"/>
</dbReference>
<sequence>MRARHDAEPTVTVGAVADHDDAGADDPRTTSEPLTHDGVVGVLHRPADDPMATAVLTHGAGGNHDGLLLRQLGAALSARGVLVARIDLPYRQKRPKGPPSPSGSARDRDGIVEACALLREMASGPLIVGGHSYGGRQASMVVADDASVADGLLLTSYPLHPPGKPDRLRVEHLPRITRPVVVVHGPSDPFATTDELAAAVALIPAPTTVVEITGTGHDLRPDRKPTAELTSAAVLWHLLGRRTD</sequence>
<feature type="domain" description="KANL3/Tex30 alpha/beta hydrolase-like" evidence="2">
    <location>
        <begin position="52"/>
        <end position="227"/>
    </location>
</feature>
<evidence type="ECO:0000313" key="4">
    <source>
        <dbReference type="Proteomes" id="UP001206895"/>
    </source>
</evidence>
<name>A0ABT1HHD0_9NOCA</name>
<dbReference type="Pfam" id="PF20408">
    <property type="entry name" value="Abhydrolase_11"/>
    <property type="match status" value="1"/>
</dbReference>
<evidence type="ECO:0000256" key="1">
    <source>
        <dbReference type="SAM" id="MobiDB-lite"/>
    </source>
</evidence>
<accession>A0ABT1HHD0</accession>